<dbReference type="EMBL" id="DRBS01000198">
    <property type="protein sequence ID" value="HDD44226.1"/>
    <property type="molecule type" value="Genomic_DNA"/>
</dbReference>
<keyword evidence="1" id="KW-1133">Transmembrane helix</keyword>
<comment type="caution">
    <text evidence="2">The sequence shown here is derived from an EMBL/GenBank/DDBJ whole genome shotgun (WGS) entry which is preliminary data.</text>
</comment>
<evidence type="ECO:0000256" key="1">
    <source>
        <dbReference type="SAM" id="Phobius"/>
    </source>
</evidence>
<proteinExistence type="predicted"/>
<organism evidence="2">
    <name type="scientific">Desulfofervidus auxilii</name>
    <dbReference type="NCBI Taxonomy" id="1621989"/>
    <lineage>
        <taxon>Bacteria</taxon>
        <taxon>Pseudomonadati</taxon>
        <taxon>Thermodesulfobacteriota</taxon>
        <taxon>Candidatus Desulfofervidia</taxon>
        <taxon>Candidatus Desulfofervidales</taxon>
        <taxon>Candidatus Desulfofervidaceae</taxon>
        <taxon>Candidatus Desulfofervidus</taxon>
    </lineage>
</organism>
<gene>
    <name evidence="2" type="ORF">ENG63_05130</name>
</gene>
<feature type="transmembrane region" description="Helical" evidence="1">
    <location>
        <begin position="32"/>
        <end position="54"/>
    </location>
</feature>
<keyword evidence="1" id="KW-0472">Membrane</keyword>
<protein>
    <submittedName>
        <fullName evidence="2">Uncharacterized protein</fullName>
    </submittedName>
</protein>
<reference evidence="2" key="1">
    <citation type="journal article" date="2020" name="mSystems">
        <title>Genome- and Community-Level Interaction Insights into Carbon Utilization and Element Cycling Functions of Hydrothermarchaeota in Hydrothermal Sediment.</title>
        <authorList>
            <person name="Zhou Z."/>
            <person name="Liu Y."/>
            <person name="Xu W."/>
            <person name="Pan J."/>
            <person name="Luo Z.H."/>
            <person name="Li M."/>
        </authorList>
    </citation>
    <scope>NUCLEOTIDE SEQUENCE [LARGE SCALE GENOMIC DNA]</scope>
    <source>
        <strain evidence="2">HyVt-233</strain>
    </source>
</reference>
<name>A0A7C0Y2S8_DESA2</name>
<evidence type="ECO:0000313" key="2">
    <source>
        <dbReference type="EMBL" id="HDD44226.1"/>
    </source>
</evidence>
<sequence>MSEAKNKLGPPPRVLKDSLLVCLLKKYGWSILWGDLIFTILGLIIALILAYIVFQKCPEEMSFKKPGPYFFIIYLALHPCILVFRFGRALRSVRTDMELFKHGLITEGIVTKMDKLKYFYKNCYLYYEFQIYQTGIPRKVKGKMWIPFPENMTKGLSEGSKVTVLYKIENSSVKSTVYEVTGFWRKKYFFESYTPPA</sequence>
<dbReference type="AlphaFoldDB" id="A0A7C0Y2S8"/>
<dbReference type="Proteomes" id="UP000886289">
    <property type="component" value="Unassembled WGS sequence"/>
</dbReference>
<keyword evidence="1" id="KW-0812">Transmembrane</keyword>
<accession>A0A7C0Y2S8</accession>
<feature type="transmembrane region" description="Helical" evidence="1">
    <location>
        <begin position="66"/>
        <end position="87"/>
    </location>
</feature>